<proteinExistence type="predicted"/>
<comment type="caution">
    <text evidence="1">The sequence shown here is derived from an EMBL/GenBank/DDBJ whole genome shotgun (WGS) entry which is preliminary data.</text>
</comment>
<dbReference type="AlphaFoldDB" id="A0AAW0QC73"/>
<dbReference type="EMBL" id="JAQQWP010000011">
    <property type="protein sequence ID" value="KAK8096179.1"/>
    <property type="molecule type" value="Genomic_DNA"/>
</dbReference>
<accession>A0AAW0QC73</accession>
<reference evidence="1 2" key="1">
    <citation type="submission" date="2023-01" db="EMBL/GenBank/DDBJ databases">
        <title>Analysis of 21 Apiospora genomes using comparative genomics revels a genus with tremendous synthesis potential of carbohydrate active enzymes and secondary metabolites.</title>
        <authorList>
            <person name="Sorensen T."/>
        </authorList>
    </citation>
    <scope>NUCLEOTIDE SEQUENCE [LARGE SCALE GENOMIC DNA]</scope>
    <source>
        <strain evidence="1 2">CBS 117206</strain>
    </source>
</reference>
<gene>
    <name evidence="1" type="ORF">PG999_014201</name>
</gene>
<organism evidence="1 2">
    <name type="scientific">Apiospora kogelbergensis</name>
    <dbReference type="NCBI Taxonomy" id="1337665"/>
    <lineage>
        <taxon>Eukaryota</taxon>
        <taxon>Fungi</taxon>
        <taxon>Dikarya</taxon>
        <taxon>Ascomycota</taxon>
        <taxon>Pezizomycotina</taxon>
        <taxon>Sordariomycetes</taxon>
        <taxon>Xylariomycetidae</taxon>
        <taxon>Amphisphaeriales</taxon>
        <taxon>Apiosporaceae</taxon>
        <taxon>Apiospora</taxon>
    </lineage>
</organism>
<name>A0AAW0QC73_9PEZI</name>
<dbReference type="Proteomes" id="UP001392437">
    <property type="component" value="Unassembled WGS sequence"/>
</dbReference>
<keyword evidence="2" id="KW-1185">Reference proteome</keyword>
<evidence type="ECO:0000313" key="2">
    <source>
        <dbReference type="Proteomes" id="UP001392437"/>
    </source>
</evidence>
<sequence length="159" mass="17760">MSGGHGARCSDSVATGADARACEEGDPKQLNWLAQAVVLSEAAGEIQKDKATTRTPRDCILEKDGTRVRQDWGKPPYHIALHAACLDIVETVMRTSRRHRCYVRSIGALWDVLSARWPALRRRLFVDGFSTYPWDFKIKLSCSWAPTATCARIAHDCCR</sequence>
<evidence type="ECO:0000313" key="1">
    <source>
        <dbReference type="EMBL" id="KAK8096179.1"/>
    </source>
</evidence>
<protein>
    <submittedName>
        <fullName evidence="1">Uncharacterized protein</fullName>
    </submittedName>
</protein>